<evidence type="ECO:0000313" key="2">
    <source>
        <dbReference type="EMBL" id="CAL0310620.1"/>
    </source>
</evidence>
<sequence length="84" mass="9309">MEKSSFMLAFLITLLAVNVVHGRVLVSEEVSPNEFVPCKVDGDCKNFKCRVAPYPCPNLHSECYAGLCWCSCRKGPPKSNESIN</sequence>
<comment type="caution">
    <text evidence="2">The sequence shown here is derived from an EMBL/GenBank/DDBJ whole genome shotgun (WGS) entry which is preliminary data.</text>
</comment>
<reference evidence="2 3" key="1">
    <citation type="submission" date="2024-03" db="EMBL/GenBank/DDBJ databases">
        <authorList>
            <person name="Martinez-Hernandez J."/>
        </authorList>
    </citation>
    <scope>NUCLEOTIDE SEQUENCE [LARGE SCALE GENOMIC DNA]</scope>
</reference>
<keyword evidence="3" id="KW-1185">Reference proteome</keyword>
<dbReference type="AlphaFoldDB" id="A0AAV1WMI5"/>
<gene>
    <name evidence="2" type="ORF">LLUT_LOCUS11680</name>
</gene>
<name>A0AAV1WMI5_LUPLU</name>
<evidence type="ECO:0000256" key="1">
    <source>
        <dbReference type="SAM" id="SignalP"/>
    </source>
</evidence>
<dbReference type="Proteomes" id="UP001497480">
    <property type="component" value="Unassembled WGS sequence"/>
</dbReference>
<evidence type="ECO:0000313" key="3">
    <source>
        <dbReference type="Proteomes" id="UP001497480"/>
    </source>
</evidence>
<feature type="signal peptide" evidence="1">
    <location>
        <begin position="1"/>
        <end position="22"/>
    </location>
</feature>
<dbReference type="EMBL" id="CAXHTB010000008">
    <property type="protein sequence ID" value="CAL0310620.1"/>
    <property type="molecule type" value="Genomic_DNA"/>
</dbReference>
<accession>A0AAV1WMI5</accession>
<proteinExistence type="predicted"/>
<feature type="chain" id="PRO_5043662526" evidence="1">
    <location>
        <begin position="23"/>
        <end position="84"/>
    </location>
</feature>
<protein>
    <submittedName>
        <fullName evidence="2">Uncharacterized protein</fullName>
    </submittedName>
</protein>
<organism evidence="2 3">
    <name type="scientific">Lupinus luteus</name>
    <name type="common">European yellow lupine</name>
    <dbReference type="NCBI Taxonomy" id="3873"/>
    <lineage>
        <taxon>Eukaryota</taxon>
        <taxon>Viridiplantae</taxon>
        <taxon>Streptophyta</taxon>
        <taxon>Embryophyta</taxon>
        <taxon>Tracheophyta</taxon>
        <taxon>Spermatophyta</taxon>
        <taxon>Magnoliopsida</taxon>
        <taxon>eudicotyledons</taxon>
        <taxon>Gunneridae</taxon>
        <taxon>Pentapetalae</taxon>
        <taxon>rosids</taxon>
        <taxon>fabids</taxon>
        <taxon>Fabales</taxon>
        <taxon>Fabaceae</taxon>
        <taxon>Papilionoideae</taxon>
        <taxon>50 kb inversion clade</taxon>
        <taxon>genistoids sensu lato</taxon>
        <taxon>core genistoids</taxon>
        <taxon>Genisteae</taxon>
        <taxon>Lupinus</taxon>
    </lineage>
</organism>
<keyword evidence="1" id="KW-0732">Signal</keyword>